<dbReference type="AlphaFoldDB" id="A0A1Y2BVM2"/>
<comment type="caution">
    <text evidence="2">The sequence shown here is derived from an EMBL/GenBank/DDBJ whole genome shotgun (WGS) entry which is preliminary data.</text>
</comment>
<evidence type="ECO:0000256" key="1">
    <source>
        <dbReference type="SAM" id="Phobius"/>
    </source>
</evidence>
<dbReference type="Proteomes" id="UP000193642">
    <property type="component" value="Unassembled WGS sequence"/>
</dbReference>
<keyword evidence="1" id="KW-0812">Transmembrane</keyword>
<accession>A0A1Y2BVM2</accession>
<keyword evidence="3" id="KW-1185">Reference proteome</keyword>
<name>A0A1Y2BVM2_9FUNG</name>
<protein>
    <submittedName>
        <fullName evidence="2">Uncharacterized protein</fullName>
    </submittedName>
</protein>
<sequence length="104" mass="11854">MHLLLKMKKLEDCVSPLSQLSVKLCLLEFNCRSDAVKLSAFSVLLGKLLVGHRRRFNIADKDDIMLDEDQYSFSCFQLSVVRIITAIVAFVFVLPHSNDFSVDF</sequence>
<organism evidence="2 3">
    <name type="scientific">Rhizoclosmatium globosum</name>
    <dbReference type="NCBI Taxonomy" id="329046"/>
    <lineage>
        <taxon>Eukaryota</taxon>
        <taxon>Fungi</taxon>
        <taxon>Fungi incertae sedis</taxon>
        <taxon>Chytridiomycota</taxon>
        <taxon>Chytridiomycota incertae sedis</taxon>
        <taxon>Chytridiomycetes</taxon>
        <taxon>Chytridiales</taxon>
        <taxon>Chytriomycetaceae</taxon>
        <taxon>Rhizoclosmatium</taxon>
    </lineage>
</organism>
<proteinExistence type="predicted"/>
<reference evidence="2 3" key="1">
    <citation type="submission" date="2016-07" db="EMBL/GenBank/DDBJ databases">
        <title>Pervasive Adenine N6-methylation of Active Genes in Fungi.</title>
        <authorList>
            <consortium name="DOE Joint Genome Institute"/>
            <person name="Mondo S.J."/>
            <person name="Dannebaum R.O."/>
            <person name="Kuo R.C."/>
            <person name="Labutti K."/>
            <person name="Haridas S."/>
            <person name="Kuo A."/>
            <person name="Salamov A."/>
            <person name="Ahrendt S.R."/>
            <person name="Lipzen A."/>
            <person name="Sullivan W."/>
            <person name="Andreopoulos W.B."/>
            <person name="Clum A."/>
            <person name="Lindquist E."/>
            <person name="Daum C."/>
            <person name="Ramamoorthy G.K."/>
            <person name="Gryganskyi A."/>
            <person name="Culley D."/>
            <person name="Magnuson J.K."/>
            <person name="James T.Y."/>
            <person name="O'Malley M.A."/>
            <person name="Stajich J.E."/>
            <person name="Spatafora J.W."/>
            <person name="Visel A."/>
            <person name="Grigoriev I.V."/>
        </authorList>
    </citation>
    <scope>NUCLEOTIDE SEQUENCE [LARGE SCALE GENOMIC DNA]</scope>
    <source>
        <strain evidence="2 3">JEL800</strain>
    </source>
</reference>
<keyword evidence="1" id="KW-1133">Transmembrane helix</keyword>
<evidence type="ECO:0000313" key="3">
    <source>
        <dbReference type="Proteomes" id="UP000193642"/>
    </source>
</evidence>
<gene>
    <name evidence="2" type="ORF">BCR33DRAFT_741519</name>
</gene>
<feature type="transmembrane region" description="Helical" evidence="1">
    <location>
        <begin position="71"/>
        <end position="94"/>
    </location>
</feature>
<evidence type="ECO:0000313" key="2">
    <source>
        <dbReference type="EMBL" id="ORY38677.1"/>
    </source>
</evidence>
<dbReference type="EMBL" id="MCGO01000043">
    <property type="protein sequence ID" value="ORY38677.1"/>
    <property type="molecule type" value="Genomic_DNA"/>
</dbReference>
<keyword evidence="1" id="KW-0472">Membrane</keyword>